<sequence>MDDAERAQHPADHPDERGWMVWDSALVKYDFGPLHPMNPLRLQFTHDLAEELGVLQGLHVVPPVMATDEELQTVHHAEYVEHVRQVSADPASADGALGIGDEDSPAFAHMHEASALAAGGSLVLADAIMDGRTRRGVNIAGGLHHAMPGRAAGFCIYNDGALAIQRMLDRGAEKIVYVDLDVHHGDGVEAAFWNDPRVVTVSVHETGRVLFPGTGFPGDVGGPDAVGSAVNLALPPGTGDAAWLRAVHAIVPPLVHAIEPTVLVTQHGCDGHAKDPLAHLGLSVEAQVAAMGSMRELAGSVTEGRWLALGGGGYSITDVVPRSWSALLAVVAGNELDLSLDTPDGWRARVEEITGEFPATLGDAGGDWPWWRSWETGYDPESAVDQAVMAAREATFPHHGLDPWFD</sequence>
<dbReference type="GO" id="GO:0004407">
    <property type="term" value="F:histone deacetylase activity"/>
    <property type="evidence" value="ECO:0007669"/>
    <property type="project" value="TreeGrafter"/>
</dbReference>
<evidence type="ECO:0000313" key="7">
    <source>
        <dbReference type="Proteomes" id="UP000006666"/>
    </source>
</evidence>
<dbReference type="InterPro" id="IPR003085">
    <property type="entry name" value="AcuC"/>
</dbReference>
<comment type="pathway">
    <text evidence="1">Ketone degradation; acetoin degradation.</text>
</comment>
<dbReference type="STRING" id="478801.Ksed_24430"/>
<dbReference type="Pfam" id="PF00850">
    <property type="entry name" value="Hist_deacetyl"/>
    <property type="match status" value="1"/>
</dbReference>
<dbReference type="InterPro" id="IPR037138">
    <property type="entry name" value="His_deacetylse_dom_sf"/>
</dbReference>
<dbReference type="EMBL" id="CP001686">
    <property type="protein sequence ID" value="ACV07408.1"/>
    <property type="molecule type" value="Genomic_DNA"/>
</dbReference>
<comment type="similarity">
    <text evidence="2">Belongs to the histone deacetylase family.</text>
</comment>
<dbReference type="RefSeq" id="WP_015780334.1">
    <property type="nucleotide sequence ID" value="NC_013169.1"/>
</dbReference>
<dbReference type="Proteomes" id="UP000006666">
    <property type="component" value="Chromosome"/>
</dbReference>
<dbReference type="PANTHER" id="PTHR10625:SF10">
    <property type="entry name" value="HISTONE DEACETYLASE HDAC1"/>
    <property type="match status" value="1"/>
</dbReference>
<dbReference type="InterPro" id="IPR000286">
    <property type="entry name" value="HDACs"/>
</dbReference>
<dbReference type="Gene3D" id="3.40.800.20">
    <property type="entry name" value="Histone deacetylase domain"/>
    <property type="match status" value="1"/>
</dbReference>
<dbReference type="GO" id="GO:0040029">
    <property type="term" value="P:epigenetic regulation of gene expression"/>
    <property type="evidence" value="ECO:0007669"/>
    <property type="project" value="TreeGrafter"/>
</dbReference>
<evidence type="ECO:0000256" key="3">
    <source>
        <dbReference type="ARBA" id="ARBA00020218"/>
    </source>
</evidence>
<feature type="domain" description="Histone deacetylase" evidence="5">
    <location>
        <begin position="35"/>
        <end position="330"/>
    </location>
</feature>
<evidence type="ECO:0000256" key="1">
    <source>
        <dbReference type="ARBA" id="ARBA00005101"/>
    </source>
</evidence>
<accession>C7NFQ0</accession>
<dbReference type="PRINTS" id="PR01270">
    <property type="entry name" value="HDASUPER"/>
</dbReference>
<dbReference type="UniPathway" id="UPA00040"/>
<dbReference type="InterPro" id="IPR023801">
    <property type="entry name" value="His_deacetylse_dom"/>
</dbReference>
<dbReference type="CDD" id="cd09994">
    <property type="entry name" value="HDAC_AcuC_like"/>
    <property type="match status" value="1"/>
</dbReference>
<gene>
    <name evidence="6" type="ordered locus">Ksed_24430</name>
</gene>
<name>C7NFQ0_KYTSD</name>
<protein>
    <recommendedName>
        <fullName evidence="3">Acetoin utilization protein AcuC</fullName>
    </recommendedName>
</protein>
<dbReference type="GO" id="GO:0045150">
    <property type="term" value="P:acetoin catabolic process"/>
    <property type="evidence" value="ECO:0007669"/>
    <property type="project" value="UniProtKB-UniPathway"/>
</dbReference>
<dbReference type="eggNOG" id="COG0123">
    <property type="taxonomic scope" value="Bacteria"/>
</dbReference>
<dbReference type="KEGG" id="kse:Ksed_24430"/>
<reference evidence="6 7" key="1">
    <citation type="journal article" date="2009" name="Stand. Genomic Sci.">
        <title>Complete genome sequence of Kytococcus sedentarius type strain (541).</title>
        <authorList>
            <person name="Sims D."/>
            <person name="Brettin T."/>
            <person name="Detter J.C."/>
            <person name="Han C."/>
            <person name="Lapidus A."/>
            <person name="Copeland A."/>
            <person name="Glavina Del Rio T."/>
            <person name="Nolan M."/>
            <person name="Chen F."/>
            <person name="Lucas S."/>
            <person name="Tice H."/>
            <person name="Cheng J.F."/>
            <person name="Bruce D."/>
            <person name="Goodwin L."/>
            <person name="Pitluck S."/>
            <person name="Ovchinnikova G."/>
            <person name="Pati A."/>
            <person name="Ivanova N."/>
            <person name="Mavrommatis K."/>
            <person name="Chen A."/>
            <person name="Palaniappan K."/>
            <person name="D'haeseleer P."/>
            <person name="Chain P."/>
            <person name="Bristow J."/>
            <person name="Eisen J.A."/>
            <person name="Markowitz V."/>
            <person name="Hugenholtz P."/>
            <person name="Schneider S."/>
            <person name="Goker M."/>
            <person name="Pukall R."/>
            <person name="Kyrpides N.C."/>
            <person name="Klenk H.P."/>
        </authorList>
    </citation>
    <scope>NUCLEOTIDE SEQUENCE [LARGE SCALE GENOMIC DNA]</scope>
    <source>
        <strain evidence="7">ATCC 14392 / DSM 20547 / JCM 11482 / CCUG 33030 / NBRC 15357 / NCTC 11040 / CCM 314 / 541</strain>
    </source>
</reference>
<organism evidence="6 7">
    <name type="scientific">Kytococcus sedentarius (strain ATCC 14392 / DSM 20547 / JCM 11482 / CCUG 33030 / NBRC 15357 / NCTC 11040 / CCM 314 / 541)</name>
    <name type="common">Micrococcus sedentarius</name>
    <dbReference type="NCBI Taxonomy" id="478801"/>
    <lineage>
        <taxon>Bacteria</taxon>
        <taxon>Bacillati</taxon>
        <taxon>Actinomycetota</taxon>
        <taxon>Actinomycetes</taxon>
        <taxon>Micrococcales</taxon>
        <taxon>Kytococcaceae</taxon>
        <taxon>Kytococcus</taxon>
    </lineage>
</organism>
<keyword evidence="4" id="KW-0006">Acetoin catabolism</keyword>
<evidence type="ECO:0000256" key="4">
    <source>
        <dbReference type="ARBA" id="ARBA00022627"/>
    </source>
</evidence>
<dbReference type="InterPro" id="IPR023696">
    <property type="entry name" value="Ureohydrolase_dom_sf"/>
</dbReference>
<dbReference type="AlphaFoldDB" id="C7NFQ0"/>
<dbReference type="PRINTS" id="PR01272">
    <property type="entry name" value="ACUCPROTEIN"/>
</dbReference>
<keyword evidence="7" id="KW-1185">Reference proteome</keyword>
<dbReference type="HOGENOM" id="CLU_007727_8_0_11"/>
<evidence type="ECO:0000313" key="6">
    <source>
        <dbReference type="EMBL" id="ACV07408.1"/>
    </source>
</evidence>
<dbReference type="SUPFAM" id="SSF52768">
    <property type="entry name" value="Arginase/deacetylase"/>
    <property type="match status" value="1"/>
</dbReference>
<proteinExistence type="inferred from homology"/>
<evidence type="ECO:0000256" key="2">
    <source>
        <dbReference type="ARBA" id="ARBA00005947"/>
    </source>
</evidence>
<evidence type="ECO:0000259" key="5">
    <source>
        <dbReference type="Pfam" id="PF00850"/>
    </source>
</evidence>
<dbReference type="PANTHER" id="PTHR10625">
    <property type="entry name" value="HISTONE DEACETYLASE HDAC1-RELATED"/>
    <property type="match status" value="1"/>
</dbReference>